<dbReference type="PANTHER" id="PTHR21136">
    <property type="entry name" value="SNARE PROTEINS"/>
    <property type="match status" value="1"/>
</dbReference>
<feature type="domain" description="V-SNARE coiled-coil homology" evidence="12">
    <location>
        <begin position="135"/>
        <end position="195"/>
    </location>
</feature>
<evidence type="ECO:0000313" key="13">
    <source>
        <dbReference type="EMBL" id="QSL65636.1"/>
    </source>
</evidence>
<evidence type="ECO:0000256" key="1">
    <source>
        <dbReference type="ARBA" id="ARBA00008025"/>
    </source>
</evidence>
<dbReference type="EMBL" id="CP054538">
    <property type="protein sequence ID" value="QSL65636.1"/>
    <property type="molecule type" value="Genomic_DNA"/>
</dbReference>
<protein>
    <recommendedName>
        <fullName evidence="7">Synaptobrevin homolog YKT6</fullName>
    </recommendedName>
</protein>
<reference evidence="13" key="1">
    <citation type="submission" date="2020-06" db="EMBL/GenBank/DDBJ databases">
        <title>Genomes of multiple members of Pneumocystis genus reveal paths to human pathogen Pneumocystis jirovecii.</title>
        <authorList>
            <person name="Cisse O.H."/>
            <person name="Ma L."/>
            <person name="Dekker J."/>
            <person name="Khil P."/>
            <person name="Jo J."/>
            <person name="Brenchley J."/>
            <person name="Blair R."/>
            <person name="Pahar B."/>
            <person name="Chabe M."/>
            <person name="Van Rompay K.A."/>
            <person name="Keesler R."/>
            <person name="Sukura A."/>
            <person name="Hirsch V."/>
            <person name="Kutty G."/>
            <person name="Liu Y."/>
            <person name="Peng L."/>
            <person name="Chen J."/>
            <person name="Song J."/>
            <person name="Weissenbacher-Lang C."/>
            <person name="Xu J."/>
            <person name="Upham N.S."/>
            <person name="Stajich J.E."/>
            <person name="Cuomo C.A."/>
            <person name="Cushion M.T."/>
            <person name="Kovacs J.A."/>
        </authorList>
    </citation>
    <scope>NUCLEOTIDE SEQUENCE</scope>
    <source>
        <strain evidence="13">2A</strain>
    </source>
</reference>
<dbReference type="InterPro" id="IPR051097">
    <property type="entry name" value="Synaptobrevin-like_transport"/>
</dbReference>
<feature type="transmembrane region" description="Helical" evidence="10">
    <location>
        <begin position="199"/>
        <end position="224"/>
    </location>
</feature>
<keyword evidence="6 10" id="KW-0472">Membrane</keyword>
<evidence type="ECO:0000256" key="7">
    <source>
        <dbReference type="ARBA" id="ARBA00026133"/>
    </source>
</evidence>
<keyword evidence="4" id="KW-0653">Protein transport</keyword>
<evidence type="ECO:0000259" key="11">
    <source>
        <dbReference type="PROSITE" id="PS50859"/>
    </source>
</evidence>
<comment type="similarity">
    <text evidence="1">Belongs to the synaptobrevin family.</text>
</comment>
<dbReference type="GO" id="GO:0005737">
    <property type="term" value="C:cytoplasm"/>
    <property type="evidence" value="ECO:0007669"/>
    <property type="project" value="UniProtKB-ARBA"/>
</dbReference>
<evidence type="ECO:0000256" key="2">
    <source>
        <dbReference type="ARBA" id="ARBA00022448"/>
    </source>
</evidence>
<evidence type="ECO:0000256" key="8">
    <source>
        <dbReference type="ARBA" id="ARBA00046280"/>
    </source>
</evidence>
<dbReference type="CDD" id="cd14824">
    <property type="entry name" value="Longin"/>
    <property type="match status" value="1"/>
</dbReference>
<dbReference type="Pfam" id="PF13774">
    <property type="entry name" value="Longin"/>
    <property type="match status" value="1"/>
</dbReference>
<dbReference type="AlphaFoldDB" id="A0A899FYQ2"/>
<keyword evidence="3 10" id="KW-0812">Transmembrane</keyword>
<dbReference type="GO" id="GO:0012505">
    <property type="term" value="C:endomembrane system"/>
    <property type="evidence" value="ECO:0007669"/>
    <property type="project" value="UniProtKB-SubCell"/>
</dbReference>
<dbReference type="PRINTS" id="PR00219">
    <property type="entry name" value="SYNAPTOBREVN"/>
</dbReference>
<dbReference type="CDD" id="cd15843">
    <property type="entry name" value="R-SNARE"/>
    <property type="match status" value="1"/>
</dbReference>
<dbReference type="InterPro" id="IPR042855">
    <property type="entry name" value="V_SNARE_CC"/>
</dbReference>
<proteinExistence type="inferred from homology"/>
<feature type="domain" description="Longin" evidence="11">
    <location>
        <begin position="7"/>
        <end position="124"/>
    </location>
</feature>
<evidence type="ECO:0000256" key="9">
    <source>
        <dbReference type="PROSITE-ProRule" id="PRU00290"/>
    </source>
</evidence>
<evidence type="ECO:0000256" key="3">
    <source>
        <dbReference type="ARBA" id="ARBA00022692"/>
    </source>
</evidence>
<dbReference type="Pfam" id="PF00957">
    <property type="entry name" value="Synaptobrevin"/>
    <property type="match status" value="1"/>
</dbReference>
<evidence type="ECO:0000256" key="4">
    <source>
        <dbReference type="ARBA" id="ARBA00022927"/>
    </source>
</evidence>
<evidence type="ECO:0000313" key="14">
    <source>
        <dbReference type="Proteomes" id="UP000663699"/>
    </source>
</evidence>
<sequence length="228" mass="26618">MSIFYVGIARGREVLSEYTVDGIEIKHLVCLVLEKIELNQETRLTYLYKSYMIHYICTPVVPVGSLTYLCITSDQIGRRVPFTLLDEIKHEFGTRFSLCDIFELPSSSFSFFSHEISKKIDAIMNNQDEMIMVDMARVVHKEIEQVKSAMMENIERVLERGERIELLVDRTQNMNETAFTFSKRSTYLRRRILWESIKTTVILSLVVLFLLYLLIGFGCGFPVWQNCR</sequence>
<dbReference type="GO" id="GO:0016020">
    <property type="term" value="C:membrane"/>
    <property type="evidence" value="ECO:0007669"/>
    <property type="project" value="InterPro"/>
</dbReference>
<dbReference type="SMART" id="SM01270">
    <property type="entry name" value="Longin"/>
    <property type="match status" value="1"/>
</dbReference>
<name>A0A899FYQ2_9ASCO</name>
<evidence type="ECO:0000256" key="6">
    <source>
        <dbReference type="ARBA" id="ARBA00023136"/>
    </source>
</evidence>
<keyword evidence="2" id="KW-0813">Transport</keyword>
<keyword evidence="5 10" id="KW-1133">Transmembrane helix</keyword>
<dbReference type="Gene3D" id="1.20.5.110">
    <property type="match status" value="1"/>
</dbReference>
<gene>
    <name evidence="13" type="ORF">MERGE_002949</name>
</gene>
<dbReference type="PROSITE" id="PS50892">
    <property type="entry name" value="V_SNARE"/>
    <property type="match status" value="1"/>
</dbReference>
<keyword evidence="9" id="KW-0175">Coiled coil</keyword>
<dbReference type="PANTHER" id="PTHR21136:SF168">
    <property type="entry name" value="VESICLE-ASSOCIATED MEMBRANE PROTEIN 9"/>
    <property type="match status" value="1"/>
</dbReference>
<accession>A0A899FYQ2</accession>
<dbReference type="OrthoDB" id="190375at2759"/>
<evidence type="ECO:0000256" key="5">
    <source>
        <dbReference type="ARBA" id="ARBA00022989"/>
    </source>
</evidence>
<dbReference type="GO" id="GO:0015031">
    <property type="term" value="P:protein transport"/>
    <property type="evidence" value="ECO:0007669"/>
    <property type="project" value="UniProtKB-KW"/>
</dbReference>
<comment type="subcellular location">
    <subcellularLocation>
        <location evidence="8">Endomembrane system</location>
        <topology evidence="8">Single-pass type IV membrane protein</topology>
    </subcellularLocation>
</comment>
<dbReference type="FunFam" id="1.20.5.110:FF:000004">
    <property type="entry name" value="Vesicle-associated membrane protein 7"/>
    <property type="match status" value="1"/>
</dbReference>
<organism evidence="13 14">
    <name type="scientific">Pneumocystis wakefieldiae</name>
    <dbReference type="NCBI Taxonomy" id="38082"/>
    <lineage>
        <taxon>Eukaryota</taxon>
        <taxon>Fungi</taxon>
        <taxon>Dikarya</taxon>
        <taxon>Ascomycota</taxon>
        <taxon>Taphrinomycotina</taxon>
        <taxon>Pneumocystomycetes</taxon>
        <taxon>Pneumocystaceae</taxon>
        <taxon>Pneumocystis</taxon>
    </lineage>
</organism>
<evidence type="ECO:0000256" key="10">
    <source>
        <dbReference type="SAM" id="Phobius"/>
    </source>
</evidence>
<dbReference type="Proteomes" id="UP000663699">
    <property type="component" value="Chromosome 7"/>
</dbReference>
<dbReference type="InterPro" id="IPR011012">
    <property type="entry name" value="Longin-like_dom_sf"/>
</dbReference>
<dbReference type="GO" id="GO:0016192">
    <property type="term" value="P:vesicle-mediated transport"/>
    <property type="evidence" value="ECO:0007669"/>
    <property type="project" value="InterPro"/>
</dbReference>
<dbReference type="SUPFAM" id="SSF58038">
    <property type="entry name" value="SNARE fusion complex"/>
    <property type="match status" value="1"/>
</dbReference>
<evidence type="ECO:0000259" key="12">
    <source>
        <dbReference type="PROSITE" id="PS50892"/>
    </source>
</evidence>
<dbReference type="Gene3D" id="3.30.450.50">
    <property type="entry name" value="Longin domain"/>
    <property type="match status" value="1"/>
</dbReference>
<dbReference type="InterPro" id="IPR001388">
    <property type="entry name" value="Synaptobrevin-like"/>
</dbReference>
<dbReference type="InterPro" id="IPR010908">
    <property type="entry name" value="Longin_dom"/>
</dbReference>
<keyword evidence="14" id="KW-1185">Reference proteome</keyword>
<dbReference type="SUPFAM" id="SSF64356">
    <property type="entry name" value="SNARE-like"/>
    <property type="match status" value="1"/>
</dbReference>
<dbReference type="PROSITE" id="PS50859">
    <property type="entry name" value="LONGIN"/>
    <property type="match status" value="1"/>
</dbReference>